<evidence type="ECO:0000313" key="9">
    <source>
        <dbReference type="Proteomes" id="UP000048965"/>
    </source>
</evidence>
<evidence type="ECO:0000256" key="3">
    <source>
        <dbReference type="ARBA" id="ARBA00022692"/>
    </source>
</evidence>
<evidence type="ECO:0000256" key="6">
    <source>
        <dbReference type="RuleBase" id="RU003943"/>
    </source>
</evidence>
<reference evidence="9" key="1">
    <citation type="submission" date="2014-09" db="EMBL/GenBank/DDBJ databases">
        <title>Whole genome shotgun sequence of Streptomyces sp. NBRC 110027.</title>
        <authorList>
            <person name="Komaki H."/>
            <person name="Ichikawa N."/>
            <person name="Katano-Makiyama Y."/>
            <person name="Hosoyama A."/>
            <person name="Hashimoto M."/>
            <person name="Uohara A."/>
            <person name="Kitahashi Y."/>
            <person name="Ohji S."/>
            <person name="Kimura A."/>
            <person name="Yamazoe A."/>
            <person name="Igarashi Y."/>
            <person name="Fujita N."/>
        </authorList>
    </citation>
    <scope>NUCLEOTIDE SEQUENCE [LARGE SCALE GENOMIC DNA]</scope>
    <source>
        <strain evidence="9">NBRC 110027</strain>
    </source>
</reference>
<evidence type="ECO:0000256" key="2">
    <source>
        <dbReference type="ARBA" id="ARBA00008034"/>
    </source>
</evidence>
<dbReference type="Pfam" id="PF00950">
    <property type="entry name" value="ABC-3"/>
    <property type="match status" value="1"/>
</dbReference>
<feature type="transmembrane region" description="Helical" evidence="7">
    <location>
        <begin position="75"/>
        <end position="97"/>
    </location>
</feature>
<keyword evidence="5 7" id="KW-0472">Membrane</keyword>
<accession>A0A0P4R5K1</accession>
<comment type="similarity">
    <text evidence="2 6">Belongs to the ABC-3 integral membrane protein family.</text>
</comment>
<dbReference type="InterPro" id="IPR001626">
    <property type="entry name" value="ABC_TroCD"/>
</dbReference>
<comment type="caution">
    <text evidence="8">The sequence shown here is derived from an EMBL/GenBank/DDBJ whole genome shotgun (WGS) entry which is preliminary data.</text>
</comment>
<dbReference type="EMBL" id="BBNO01000003">
    <property type="protein sequence ID" value="GAO08358.1"/>
    <property type="molecule type" value="Genomic_DNA"/>
</dbReference>
<dbReference type="SUPFAM" id="SSF81345">
    <property type="entry name" value="ABC transporter involved in vitamin B12 uptake, BtuC"/>
    <property type="match status" value="1"/>
</dbReference>
<dbReference type="InterPro" id="IPR037294">
    <property type="entry name" value="ABC_BtuC-like"/>
</dbReference>
<gene>
    <name evidence="8" type="ORF">TPA0598_03_08190</name>
</gene>
<keyword evidence="3 6" id="KW-0812">Transmembrane</keyword>
<protein>
    <submittedName>
        <fullName evidence="8">Uncharacterized protein</fullName>
    </submittedName>
</protein>
<organism evidence="8 9">
    <name type="scientific">Streptomyces lydicamycinicus</name>
    <dbReference type="NCBI Taxonomy" id="1546107"/>
    <lineage>
        <taxon>Bacteria</taxon>
        <taxon>Bacillati</taxon>
        <taxon>Actinomycetota</taxon>
        <taxon>Actinomycetes</taxon>
        <taxon>Kitasatosporales</taxon>
        <taxon>Streptomycetaceae</taxon>
        <taxon>Streptomyces</taxon>
    </lineage>
</organism>
<evidence type="ECO:0000256" key="7">
    <source>
        <dbReference type="SAM" id="Phobius"/>
    </source>
</evidence>
<keyword evidence="6" id="KW-0813">Transport</keyword>
<evidence type="ECO:0000313" key="8">
    <source>
        <dbReference type="EMBL" id="GAO08358.1"/>
    </source>
</evidence>
<dbReference type="GO" id="GO:0043190">
    <property type="term" value="C:ATP-binding cassette (ABC) transporter complex"/>
    <property type="evidence" value="ECO:0007669"/>
    <property type="project" value="InterPro"/>
</dbReference>
<evidence type="ECO:0000256" key="1">
    <source>
        <dbReference type="ARBA" id="ARBA00004141"/>
    </source>
</evidence>
<keyword evidence="4 7" id="KW-1133">Transmembrane helix</keyword>
<proteinExistence type="inferred from homology"/>
<name>A0A0P4R5K1_9ACTN</name>
<sequence>MPLGFVPEVTVLLAEPGAAPAWSWNLITDIQEMWSFPFMVNAFRVGAVVAVVSAAMGYFVVLWRQTFAAHTLSTVAFPGAAGAVLFGISAVYGYFAVCVVAAPEHRSSVAGCGTVASKSRSGTPYYRFQRAVATRRSSVAGTSAGRGNRER</sequence>
<dbReference type="Proteomes" id="UP000048965">
    <property type="component" value="Unassembled WGS sequence"/>
</dbReference>
<evidence type="ECO:0000256" key="4">
    <source>
        <dbReference type="ARBA" id="ARBA00022989"/>
    </source>
</evidence>
<dbReference type="RefSeq" id="WP_042153595.1">
    <property type="nucleotide sequence ID" value="NZ_BBNO01000003.1"/>
</dbReference>
<reference evidence="8 9" key="2">
    <citation type="journal article" date="2015" name="Stand. Genomic Sci.">
        <title>Draft genome sequence of marine-derived Streptomyces sp. TP-A0598, a producer of anti-MRSA antibiotic lydicamycins.</title>
        <authorList>
            <person name="Komaki H."/>
            <person name="Ichikawa N."/>
            <person name="Hosoyama A."/>
            <person name="Fujita N."/>
            <person name="Igarashi Y."/>
        </authorList>
    </citation>
    <scope>NUCLEOTIDE SEQUENCE [LARGE SCALE GENOMIC DNA]</scope>
    <source>
        <strain evidence="8 9">NBRC 110027</strain>
    </source>
</reference>
<feature type="transmembrane region" description="Helical" evidence="7">
    <location>
        <begin position="42"/>
        <end position="63"/>
    </location>
</feature>
<dbReference type="GO" id="GO:0055085">
    <property type="term" value="P:transmembrane transport"/>
    <property type="evidence" value="ECO:0007669"/>
    <property type="project" value="InterPro"/>
</dbReference>
<comment type="subcellular location">
    <subcellularLocation>
        <location evidence="6">Cell membrane</location>
        <topology evidence="6">Multi-pass membrane protein</topology>
    </subcellularLocation>
    <subcellularLocation>
        <location evidence="1">Membrane</location>
        <topology evidence="1">Multi-pass membrane protein</topology>
    </subcellularLocation>
</comment>
<evidence type="ECO:0000256" key="5">
    <source>
        <dbReference type="ARBA" id="ARBA00023136"/>
    </source>
</evidence>
<dbReference type="AlphaFoldDB" id="A0A0P4R5K1"/>
<keyword evidence="9" id="KW-1185">Reference proteome</keyword>